<keyword evidence="2" id="KW-1185">Reference proteome</keyword>
<gene>
    <name evidence="1" type="ORF">NYG90_10450</name>
</gene>
<sequence length="50" mass="5599">MLGDVQKVDSSLESTRAIRTSIAKSLRPRIHFLKVDSSKMSRVSKVDSTH</sequence>
<name>A0ACC6FVF7_9HELI</name>
<protein>
    <submittedName>
        <fullName evidence="1">Uncharacterized protein</fullName>
    </submittedName>
</protein>
<organism evidence="1 2">
    <name type="scientific">Helicobacter zhangjianzhongii</name>
    <dbReference type="NCBI Taxonomy" id="2974574"/>
    <lineage>
        <taxon>Bacteria</taxon>
        <taxon>Pseudomonadati</taxon>
        <taxon>Campylobacterota</taxon>
        <taxon>Epsilonproteobacteria</taxon>
        <taxon>Campylobacterales</taxon>
        <taxon>Helicobacteraceae</taxon>
        <taxon>Helicobacter</taxon>
    </lineage>
</organism>
<comment type="caution">
    <text evidence="1">The sequence shown here is derived from an EMBL/GenBank/DDBJ whole genome shotgun (WGS) entry which is preliminary data.</text>
</comment>
<evidence type="ECO:0000313" key="1">
    <source>
        <dbReference type="EMBL" id="MDL0083075.1"/>
    </source>
</evidence>
<proteinExistence type="predicted"/>
<evidence type="ECO:0000313" key="2">
    <source>
        <dbReference type="Proteomes" id="UP001173802"/>
    </source>
</evidence>
<dbReference type="EMBL" id="JANURN010000018">
    <property type="protein sequence ID" value="MDL0083075.1"/>
    <property type="molecule type" value="Genomic_DNA"/>
</dbReference>
<accession>A0ACC6FVF7</accession>
<reference evidence="1 2" key="1">
    <citation type="journal article" date="2023" name="Microorganisms">
        <title>Isolation and Genomic Characteristics of Cat-Borne Campylobacter felis sp. nov. and Sheep-Borne Campylobacter ovis sp. nov.</title>
        <authorList>
            <person name="Wang H."/>
            <person name="Li Y."/>
            <person name="Gu Y."/>
            <person name="Zhou G."/>
            <person name="Chen X."/>
            <person name="Zhang X."/>
            <person name="Shao Z."/>
            <person name="Zhang J."/>
            <person name="Zhang M."/>
        </authorList>
    </citation>
    <scope>NUCLEOTIDE SEQUENCE [LARGE SCALE GENOMIC DNA]</scope>
    <source>
        <strain evidence="1 2">XJK30-2</strain>
    </source>
</reference>
<dbReference type="Proteomes" id="UP001173802">
    <property type="component" value="Unassembled WGS sequence"/>
</dbReference>